<gene>
    <name evidence="6" type="ORF">SAMN05192543_101216</name>
</gene>
<dbReference type="InterPro" id="IPR015424">
    <property type="entry name" value="PyrdxlP-dep_Trfase"/>
</dbReference>
<dbReference type="RefSeq" id="WP_091006484.1">
    <property type="nucleotide sequence ID" value="NZ_CP041743.1"/>
</dbReference>
<dbReference type="GO" id="GO:0008483">
    <property type="term" value="F:transaminase activity"/>
    <property type="evidence" value="ECO:0007669"/>
    <property type="project" value="UniProtKB-KW"/>
</dbReference>
<evidence type="ECO:0000259" key="5">
    <source>
        <dbReference type="Pfam" id="PF00155"/>
    </source>
</evidence>
<dbReference type="PANTHER" id="PTHR42790">
    <property type="entry name" value="AMINOTRANSFERASE"/>
    <property type="match status" value="1"/>
</dbReference>
<keyword evidence="3" id="KW-0808">Transferase</keyword>
<keyword evidence="7" id="KW-1185">Reference proteome</keyword>
<dbReference type="Gene3D" id="3.40.640.10">
    <property type="entry name" value="Type I PLP-dependent aspartate aminotransferase-like (Major domain)"/>
    <property type="match status" value="1"/>
</dbReference>
<evidence type="ECO:0000313" key="6">
    <source>
        <dbReference type="EMBL" id="SFH84109.1"/>
    </source>
</evidence>
<dbReference type="STRING" id="420953.SAMN05192543_101216"/>
<evidence type="ECO:0000256" key="2">
    <source>
        <dbReference type="ARBA" id="ARBA00022576"/>
    </source>
</evidence>
<evidence type="ECO:0000256" key="4">
    <source>
        <dbReference type="ARBA" id="ARBA00022898"/>
    </source>
</evidence>
<dbReference type="PANTHER" id="PTHR42790:SF19">
    <property type="entry name" value="KYNURENINE_ALPHA-AMINOADIPATE AMINOTRANSFERASE, MITOCHONDRIAL"/>
    <property type="match status" value="1"/>
</dbReference>
<feature type="domain" description="Aminotransferase class I/classII large" evidence="5">
    <location>
        <begin position="66"/>
        <end position="407"/>
    </location>
</feature>
<evidence type="ECO:0000256" key="3">
    <source>
        <dbReference type="ARBA" id="ARBA00022679"/>
    </source>
</evidence>
<dbReference type="InterPro" id="IPR015422">
    <property type="entry name" value="PyrdxlP-dep_Trfase_small"/>
</dbReference>
<dbReference type="InterPro" id="IPR004839">
    <property type="entry name" value="Aminotransferase_I/II_large"/>
</dbReference>
<sequence length="430" mass="46621">MSATAQPDVMNFLNEVSSRFPAAISLAAGRPTEQFFDRLHPGALLDALTRYEQHALRSADAAAVRTRLLQYGRTAGMIEEQIAAQLRIDQDVPAQADRLLVTAGCQEALALCLPALCPDPTDVLLVCNPTYIGATGVAAGNRIALHGLPEGDVAQAVEQSVAQLQREGRHARALYLIPDFDNPTGRVLDEAQRRAILAVCARHRIVVLEDNAYGLFRYDGAAVPPMAALDEAGSVIYLSTFSKTLSPAFRVGAAVLPDTLFGDRAARHALWENLVQRKSYVTVNTSPLTQAIVGGLLLAEGGSLRNWIQPMAGWYRTNRDTMLDALQSTFAQLSDAIGWNRPAGGFFLSMDLPFEFDAQAVTDCATRYGVIVMPMSFFALDASQNRRIRLAFSAMTPPQIRAGVAALGGYVAQRLEQCSKSEMHAFAEAR</sequence>
<evidence type="ECO:0000256" key="1">
    <source>
        <dbReference type="ARBA" id="ARBA00001933"/>
    </source>
</evidence>
<comment type="cofactor">
    <cofactor evidence="1">
        <name>pyridoxal 5'-phosphate</name>
        <dbReference type="ChEBI" id="CHEBI:597326"/>
    </cofactor>
</comment>
<dbReference type="CDD" id="cd00609">
    <property type="entry name" value="AAT_like"/>
    <property type="match status" value="1"/>
</dbReference>
<reference evidence="6 7" key="1">
    <citation type="submission" date="2016-10" db="EMBL/GenBank/DDBJ databases">
        <authorList>
            <person name="de Groot N.N."/>
        </authorList>
    </citation>
    <scope>NUCLEOTIDE SEQUENCE [LARGE SCALE GENOMIC DNA]</scope>
    <source>
        <strain evidence="6 7">LMG 23650</strain>
    </source>
</reference>
<dbReference type="OrthoDB" id="9808770at2"/>
<keyword evidence="4" id="KW-0663">Pyridoxal phosphate</keyword>
<accession>A0A1I3DC11</accession>
<name>A0A1I3DC11_9BURK</name>
<dbReference type="GO" id="GO:0030170">
    <property type="term" value="F:pyridoxal phosphate binding"/>
    <property type="evidence" value="ECO:0007669"/>
    <property type="project" value="InterPro"/>
</dbReference>
<evidence type="ECO:0000313" key="7">
    <source>
        <dbReference type="Proteomes" id="UP000199548"/>
    </source>
</evidence>
<keyword evidence="2" id="KW-0032">Aminotransferase</keyword>
<organism evidence="6 7">
    <name type="scientific">Paraburkholderia megapolitana</name>
    <dbReference type="NCBI Taxonomy" id="420953"/>
    <lineage>
        <taxon>Bacteria</taxon>
        <taxon>Pseudomonadati</taxon>
        <taxon>Pseudomonadota</taxon>
        <taxon>Betaproteobacteria</taxon>
        <taxon>Burkholderiales</taxon>
        <taxon>Burkholderiaceae</taxon>
        <taxon>Paraburkholderia</taxon>
    </lineage>
</organism>
<dbReference type="EMBL" id="FOQU01000001">
    <property type="protein sequence ID" value="SFH84109.1"/>
    <property type="molecule type" value="Genomic_DNA"/>
</dbReference>
<protein>
    <submittedName>
        <fullName evidence="6">(S)-3,5-dihydroxyphenylglycine transaminase</fullName>
    </submittedName>
</protein>
<dbReference type="Gene3D" id="3.90.1150.10">
    <property type="entry name" value="Aspartate Aminotransferase, domain 1"/>
    <property type="match status" value="1"/>
</dbReference>
<dbReference type="AlphaFoldDB" id="A0A1I3DC11"/>
<dbReference type="InterPro" id="IPR015421">
    <property type="entry name" value="PyrdxlP-dep_Trfase_major"/>
</dbReference>
<dbReference type="SUPFAM" id="SSF53383">
    <property type="entry name" value="PLP-dependent transferases"/>
    <property type="match status" value="1"/>
</dbReference>
<dbReference type="GO" id="GO:1901605">
    <property type="term" value="P:alpha-amino acid metabolic process"/>
    <property type="evidence" value="ECO:0007669"/>
    <property type="project" value="TreeGrafter"/>
</dbReference>
<dbReference type="InterPro" id="IPR050859">
    <property type="entry name" value="Class-I_PLP-dep_aminotransf"/>
</dbReference>
<dbReference type="Proteomes" id="UP000199548">
    <property type="component" value="Unassembled WGS sequence"/>
</dbReference>
<dbReference type="Pfam" id="PF00155">
    <property type="entry name" value="Aminotran_1_2"/>
    <property type="match status" value="1"/>
</dbReference>
<proteinExistence type="predicted"/>